<dbReference type="OrthoDB" id="8898236at2"/>
<evidence type="ECO:0000313" key="2">
    <source>
        <dbReference type="EMBL" id="TCP08514.1"/>
    </source>
</evidence>
<organism evidence="1 3">
    <name type="scientific">Caldimonas thermodepolymerans</name>
    <dbReference type="NCBI Taxonomy" id="215580"/>
    <lineage>
        <taxon>Bacteria</taxon>
        <taxon>Pseudomonadati</taxon>
        <taxon>Pseudomonadota</taxon>
        <taxon>Betaproteobacteria</taxon>
        <taxon>Burkholderiales</taxon>
        <taxon>Sphaerotilaceae</taxon>
        <taxon>Caldimonas</taxon>
    </lineage>
</organism>
<keyword evidence="3" id="KW-1185">Reference proteome</keyword>
<sequence>MDPTSGTDVYRRFESRSQFQDELRAAFELAATQGAREIWLCDVDYADWPLGERAVVDSLARWAHSHRRLRVLALHFDEIVRRHARWVNWRRDWAHIVECRSIENLRPEQVPRAWLAPGLHGVRLLDDRLYRGVAENRAASMLRAAEALDELWHQGTDAFPVYTLGL</sequence>
<dbReference type="Proteomes" id="UP000294772">
    <property type="component" value="Unassembled WGS sequence"/>
</dbReference>
<name>A0A2S5T202_9BURK</name>
<comment type="caution">
    <text evidence="1">The sequence shown here is derived from an EMBL/GenBank/DDBJ whole genome shotgun (WGS) entry which is preliminary data.</text>
</comment>
<dbReference type="RefSeq" id="WP_104358511.1">
    <property type="nucleotide sequence ID" value="NZ_CALFFA010000065.1"/>
</dbReference>
<dbReference type="EMBL" id="SLXF01000002">
    <property type="protein sequence ID" value="TCP08514.1"/>
    <property type="molecule type" value="Genomic_DNA"/>
</dbReference>
<evidence type="ECO:0000313" key="1">
    <source>
        <dbReference type="EMBL" id="PPE68887.1"/>
    </source>
</evidence>
<dbReference type="Proteomes" id="UP000239406">
    <property type="component" value="Unassembled WGS sequence"/>
</dbReference>
<dbReference type="AlphaFoldDB" id="A0A2S5T202"/>
<proteinExistence type="predicted"/>
<evidence type="ECO:0000313" key="3">
    <source>
        <dbReference type="Proteomes" id="UP000239406"/>
    </source>
</evidence>
<dbReference type="EMBL" id="PSNY01000018">
    <property type="protein sequence ID" value="PPE68887.1"/>
    <property type="molecule type" value="Genomic_DNA"/>
</dbReference>
<gene>
    <name evidence="1" type="ORF">C1702_14930</name>
    <name evidence="2" type="ORF">EV676_10216</name>
</gene>
<protein>
    <submittedName>
        <fullName evidence="1">Uncharacterized protein</fullName>
    </submittedName>
</protein>
<evidence type="ECO:0000313" key="4">
    <source>
        <dbReference type="Proteomes" id="UP000294772"/>
    </source>
</evidence>
<accession>A0A2S5T202</accession>
<reference evidence="1 3" key="1">
    <citation type="submission" date="2018-02" db="EMBL/GenBank/DDBJ databases">
        <title>Reclassifiation of [Polyangium] brachysporum DSM 7029 as Guopingzhaonella breviflexa gen. nov., sp. nov., a member of the family Comamonadaceae.</title>
        <authorList>
            <person name="Tang B."/>
        </authorList>
    </citation>
    <scope>NUCLEOTIDE SEQUENCE [LARGE SCALE GENOMIC DNA]</scope>
    <source>
        <strain evidence="1 3">DSM 15344</strain>
    </source>
</reference>
<reference evidence="2 4" key="2">
    <citation type="submission" date="2019-03" db="EMBL/GenBank/DDBJ databases">
        <title>Genomic Encyclopedia of Type Strains, Phase IV (KMG-IV): sequencing the most valuable type-strain genomes for metagenomic binning, comparative biology and taxonomic classification.</title>
        <authorList>
            <person name="Goeker M."/>
        </authorList>
    </citation>
    <scope>NUCLEOTIDE SEQUENCE [LARGE SCALE GENOMIC DNA]</scope>
    <source>
        <strain evidence="2 4">DSM 15264</strain>
    </source>
</reference>